<dbReference type="Proteomes" id="UP000261660">
    <property type="component" value="Unplaced"/>
</dbReference>
<dbReference type="GeneTree" id="ENSGT00940000176941"/>
<feature type="compositionally biased region" description="Low complexity" evidence="1">
    <location>
        <begin position="81"/>
        <end position="95"/>
    </location>
</feature>
<dbReference type="AlphaFoldDB" id="A0A3Q3FX91"/>
<dbReference type="Ensembl" id="ENSLBET00000026076.1">
    <property type="protein sequence ID" value="ENSLBEP00000024812.1"/>
    <property type="gene ID" value="ENSLBEG00000018960.1"/>
</dbReference>
<keyword evidence="4" id="KW-1185">Reference proteome</keyword>
<protein>
    <recommendedName>
        <fullName evidence="5">Secreted protein</fullName>
    </recommendedName>
</protein>
<reference evidence="3" key="2">
    <citation type="submission" date="2025-09" db="UniProtKB">
        <authorList>
            <consortium name="Ensembl"/>
        </authorList>
    </citation>
    <scope>IDENTIFICATION</scope>
</reference>
<evidence type="ECO:0008006" key="5">
    <source>
        <dbReference type="Google" id="ProtNLM"/>
    </source>
</evidence>
<sequence>MNSCVFLSLLLLAVPEIALALQPLELAEGGGGVLVEAVGDGLGLLRLADQDGVTPEDHGHVLDLVPVDPRQDLRPARVGDSRAAGQGRSAAARRGWTGRSAPCPGSWVCSWPHPPPEQTYSVSRAAWCS</sequence>
<evidence type="ECO:0000256" key="1">
    <source>
        <dbReference type="SAM" id="MobiDB-lite"/>
    </source>
</evidence>
<feature type="chain" id="PRO_5018559122" description="Secreted protein" evidence="2">
    <location>
        <begin position="21"/>
        <end position="129"/>
    </location>
</feature>
<proteinExistence type="predicted"/>
<evidence type="ECO:0000313" key="4">
    <source>
        <dbReference type="Proteomes" id="UP000261660"/>
    </source>
</evidence>
<feature type="region of interest" description="Disordered" evidence="1">
    <location>
        <begin position="73"/>
        <end position="100"/>
    </location>
</feature>
<evidence type="ECO:0000313" key="3">
    <source>
        <dbReference type="Ensembl" id="ENSLBEP00000024812.1"/>
    </source>
</evidence>
<keyword evidence="2" id="KW-0732">Signal</keyword>
<reference evidence="3" key="1">
    <citation type="submission" date="2025-08" db="UniProtKB">
        <authorList>
            <consortium name="Ensembl"/>
        </authorList>
    </citation>
    <scope>IDENTIFICATION</scope>
</reference>
<evidence type="ECO:0000256" key="2">
    <source>
        <dbReference type="SAM" id="SignalP"/>
    </source>
</evidence>
<accession>A0A3Q3FX91</accession>
<dbReference type="InParanoid" id="A0A3Q3FX91"/>
<feature type="signal peptide" evidence="2">
    <location>
        <begin position="1"/>
        <end position="20"/>
    </location>
</feature>
<organism evidence="3 4">
    <name type="scientific">Labrus bergylta</name>
    <name type="common">ballan wrasse</name>
    <dbReference type="NCBI Taxonomy" id="56723"/>
    <lineage>
        <taxon>Eukaryota</taxon>
        <taxon>Metazoa</taxon>
        <taxon>Chordata</taxon>
        <taxon>Craniata</taxon>
        <taxon>Vertebrata</taxon>
        <taxon>Euteleostomi</taxon>
        <taxon>Actinopterygii</taxon>
        <taxon>Neopterygii</taxon>
        <taxon>Teleostei</taxon>
        <taxon>Neoteleostei</taxon>
        <taxon>Acanthomorphata</taxon>
        <taxon>Eupercaria</taxon>
        <taxon>Labriformes</taxon>
        <taxon>Labridae</taxon>
        <taxon>Labrus</taxon>
    </lineage>
</organism>
<name>A0A3Q3FX91_9LABR</name>